<organism evidence="1 2">
    <name type="scientific">Dulcicalothrix desertica PCC 7102</name>
    <dbReference type="NCBI Taxonomy" id="232991"/>
    <lineage>
        <taxon>Bacteria</taxon>
        <taxon>Bacillati</taxon>
        <taxon>Cyanobacteriota</taxon>
        <taxon>Cyanophyceae</taxon>
        <taxon>Nostocales</taxon>
        <taxon>Calotrichaceae</taxon>
        <taxon>Dulcicalothrix</taxon>
    </lineage>
</organism>
<dbReference type="OrthoDB" id="517439at2"/>
<keyword evidence="2" id="KW-1185">Reference proteome</keyword>
<dbReference type="EMBL" id="RSCL01000001">
    <property type="protein sequence ID" value="RUT10145.1"/>
    <property type="molecule type" value="Genomic_DNA"/>
</dbReference>
<protein>
    <recommendedName>
        <fullName evidence="3">HEAT repeat domain-containing protein</fullName>
    </recommendedName>
</protein>
<name>A0A433VVP0_9CYAN</name>
<gene>
    <name evidence="1" type="ORF">DSM106972_006400</name>
</gene>
<sequence>MDRHYLITRSSPDDDQFIDQLEDVLDRLESENLVFFYSESKQINDYIQIQVWVEARERGMVRLVDDYTVPARYLIFGSPRAEDANKIMGHIQANLPIISLAELQEIAQKNMARDPKSLILLALGTGETFSRTTYEILQSGLRHSDPEVRFAAVRSVGLTQWSEFIPELKQFSATETVQDIQELILKAIEACMSKTVAASTL</sequence>
<accession>A0A433VVP0</accession>
<dbReference type="AlphaFoldDB" id="A0A433VVP0"/>
<evidence type="ECO:0000313" key="1">
    <source>
        <dbReference type="EMBL" id="RUT10145.1"/>
    </source>
</evidence>
<proteinExistence type="predicted"/>
<dbReference type="Proteomes" id="UP000271624">
    <property type="component" value="Unassembled WGS sequence"/>
</dbReference>
<evidence type="ECO:0008006" key="3">
    <source>
        <dbReference type="Google" id="ProtNLM"/>
    </source>
</evidence>
<evidence type="ECO:0000313" key="2">
    <source>
        <dbReference type="Proteomes" id="UP000271624"/>
    </source>
</evidence>
<reference evidence="1" key="1">
    <citation type="submission" date="2018-12" db="EMBL/GenBank/DDBJ databases">
        <authorList>
            <person name="Will S."/>
            <person name="Neumann-Schaal M."/>
            <person name="Henke P."/>
        </authorList>
    </citation>
    <scope>NUCLEOTIDE SEQUENCE</scope>
    <source>
        <strain evidence="1">PCC 7102</strain>
    </source>
</reference>
<reference evidence="1" key="2">
    <citation type="journal article" date="2019" name="Genome Biol. Evol.">
        <title>Day and night: Metabolic profiles and evolutionary relationships of six axenic non-marine cyanobacteria.</title>
        <authorList>
            <person name="Will S.E."/>
            <person name="Henke P."/>
            <person name="Boedeker C."/>
            <person name="Huang S."/>
            <person name="Brinkmann H."/>
            <person name="Rohde M."/>
            <person name="Jarek M."/>
            <person name="Friedl T."/>
            <person name="Seufert S."/>
            <person name="Schumacher M."/>
            <person name="Overmann J."/>
            <person name="Neumann-Schaal M."/>
            <person name="Petersen J."/>
        </authorList>
    </citation>
    <scope>NUCLEOTIDE SEQUENCE [LARGE SCALE GENOMIC DNA]</scope>
    <source>
        <strain evidence="1">PCC 7102</strain>
    </source>
</reference>
<dbReference type="RefSeq" id="WP_127078746.1">
    <property type="nucleotide sequence ID" value="NZ_RSCL01000001.1"/>
</dbReference>
<comment type="caution">
    <text evidence="1">The sequence shown here is derived from an EMBL/GenBank/DDBJ whole genome shotgun (WGS) entry which is preliminary data.</text>
</comment>